<dbReference type="PANTHER" id="PTHR35038">
    <property type="entry name" value="DISSIMILATORY SULFITE REDUCTASE SIRA"/>
    <property type="match status" value="1"/>
</dbReference>
<organism evidence="3 4">
    <name type="scientific">Thermosulfurimonas marina</name>
    <dbReference type="NCBI Taxonomy" id="2047767"/>
    <lineage>
        <taxon>Bacteria</taxon>
        <taxon>Pseudomonadati</taxon>
        <taxon>Thermodesulfobacteriota</taxon>
        <taxon>Thermodesulfobacteria</taxon>
        <taxon>Thermodesulfobacteriales</taxon>
        <taxon>Thermodesulfobacteriaceae</taxon>
        <taxon>Thermosulfurimonas</taxon>
    </lineage>
</organism>
<sequence length="392" mass="45309">MSKFLGIFFLSLFLPFTLWGYVGSRACQRCHPRVYDGWRSTLHPYMLRKASPQKIHSFWKGTLRFGKKAFTLIQKGQRLWLEISDNTDNKGTRRFSVDYVMGGIWKELYLTTFPNGEIHILPLSWLVEDGQWERNNYWPKTIYQYKCMGCHVTGFRVKKEGQQLVTSYEELGVGCEACHGPGEAHIAAPPEKKTETIINPARIPNARLASMVCGACHSRGETVDGRFRFPYGFRPGTSFEFYYQFKPVLYPDGSSKVHYQQYYDWLRSGHARGGVMCWDCHEVHARGRANRFQTKLPANLLCRNCHVVKNKGVHGIHSVNNCVGCHMPLVGRRGLRRDVHSHHFRVILPDWTLRIGSFEKQPNSCNACHYHRKDSPEEMKKALDFAREGLNF</sequence>
<dbReference type="InterPro" id="IPR051829">
    <property type="entry name" value="Multiheme_Cytochr_ET"/>
</dbReference>
<dbReference type="Gene3D" id="1.10.1130.10">
    <property type="entry name" value="Flavocytochrome C3, Chain A"/>
    <property type="match status" value="1"/>
</dbReference>
<dbReference type="KEGG" id="tmai:FVE67_05115"/>
<feature type="domain" description="Cytochrome c-552/4" evidence="2">
    <location>
        <begin position="144"/>
        <end position="180"/>
    </location>
</feature>
<reference evidence="3 4" key="1">
    <citation type="submission" date="2019-08" db="EMBL/GenBank/DDBJ databases">
        <title>Complete genome sequence of Thermosulfurimonas marina SU872T, an anaerobic thermophilic chemolithoautotrophic bacterium isolated from a shallow marine hydrothermal vent.</title>
        <authorList>
            <person name="Allioux M."/>
            <person name="Jebbar M."/>
            <person name="Slobodkina G."/>
            <person name="Slobodkin A."/>
            <person name="Moalic Y."/>
            <person name="Frolova A."/>
            <person name="Shao Z."/>
            <person name="Alain K."/>
        </authorList>
    </citation>
    <scope>NUCLEOTIDE SEQUENCE [LARGE SCALE GENOMIC DNA]</scope>
    <source>
        <strain evidence="3 4">SU872</strain>
    </source>
</reference>
<dbReference type="AlphaFoldDB" id="A0A6H1WSR4"/>
<keyword evidence="1" id="KW-0732">Signal</keyword>
<name>A0A6H1WSR4_9BACT</name>
<keyword evidence="4" id="KW-1185">Reference proteome</keyword>
<gene>
    <name evidence="3" type="ORF">FVE67_05115</name>
</gene>
<dbReference type="SUPFAM" id="SSF48695">
    <property type="entry name" value="Multiheme cytochromes"/>
    <property type="match status" value="1"/>
</dbReference>
<dbReference type="Pfam" id="PF13435">
    <property type="entry name" value="Cytochrome_C554"/>
    <property type="match status" value="1"/>
</dbReference>
<evidence type="ECO:0000313" key="3">
    <source>
        <dbReference type="EMBL" id="QJA06218.1"/>
    </source>
</evidence>
<proteinExistence type="predicted"/>
<dbReference type="InterPro" id="IPR023155">
    <property type="entry name" value="Cyt_c-552/4"/>
</dbReference>
<evidence type="ECO:0000259" key="2">
    <source>
        <dbReference type="Pfam" id="PF13435"/>
    </source>
</evidence>
<dbReference type="PANTHER" id="PTHR35038:SF8">
    <property type="entry name" value="C-TYPE POLYHEME CYTOCHROME OMCC"/>
    <property type="match status" value="1"/>
</dbReference>
<dbReference type="RefSeq" id="WP_168719566.1">
    <property type="nucleotide sequence ID" value="NZ_CP042909.1"/>
</dbReference>
<evidence type="ECO:0000256" key="1">
    <source>
        <dbReference type="ARBA" id="ARBA00022729"/>
    </source>
</evidence>
<dbReference type="InterPro" id="IPR036280">
    <property type="entry name" value="Multihaem_cyt_sf"/>
</dbReference>
<accession>A0A6H1WSR4</accession>
<protein>
    <recommendedName>
        <fullName evidence="2">Cytochrome c-552/4 domain-containing protein</fullName>
    </recommendedName>
</protein>
<evidence type="ECO:0000313" key="4">
    <source>
        <dbReference type="Proteomes" id="UP000501253"/>
    </source>
</evidence>
<dbReference type="Proteomes" id="UP000501253">
    <property type="component" value="Chromosome"/>
</dbReference>
<dbReference type="EMBL" id="CP042909">
    <property type="protein sequence ID" value="QJA06218.1"/>
    <property type="molecule type" value="Genomic_DNA"/>
</dbReference>